<name>A0A1V3SUQ5_9BACT</name>
<organism evidence="2 3">
    <name type="scientific">Leptospirillum ferriphilum</name>
    <dbReference type="NCBI Taxonomy" id="178606"/>
    <lineage>
        <taxon>Bacteria</taxon>
        <taxon>Pseudomonadati</taxon>
        <taxon>Nitrospirota</taxon>
        <taxon>Nitrospiria</taxon>
        <taxon>Nitrospirales</taxon>
        <taxon>Nitrospiraceae</taxon>
        <taxon>Leptospirillum</taxon>
    </lineage>
</organism>
<feature type="compositionally biased region" description="Basic and acidic residues" evidence="1">
    <location>
        <begin position="1"/>
        <end position="19"/>
    </location>
</feature>
<dbReference type="AlphaFoldDB" id="A0A1V3SUQ5"/>
<gene>
    <name evidence="2" type="ORF">BOX24_07155</name>
</gene>
<protein>
    <submittedName>
        <fullName evidence="2">Uncharacterized protein</fullName>
    </submittedName>
</protein>
<comment type="caution">
    <text evidence="2">The sequence shown here is derived from an EMBL/GenBank/DDBJ whole genome shotgun (WGS) entry which is preliminary data.</text>
</comment>
<reference evidence="2 3" key="1">
    <citation type="submission" date="2016-11" db="EMBL/GenBank/DDBJ databases">
        <title>Comparative genomics of co-occurring bacteria in distinct bioleaching systems unravels niche-specific adaptation.</title>
        <authorList>
            <person name="Zhang X."/>
            <person name="Liu X."/>
            <person name="Yin H."/>
        </authorList>
    </citation>
    <scope>NUCLEOTIDE SEQUENCE [LARGE SCALE GENOMIC DNA]</scope>
    <source>
        <strain evidence="2 3">DX</strain>
    </source>
</reference>
<accession>A0A1V3SUQ5</accession>
<evidence type="ECO:0000313" key="3">
    <source>
        <dbReference type="Proteomes" id="UP000188586"/>
    </source>
</evidence>
<proteinExistence type="predicted"/>
<sequence length="65" mass="7078">MKKRSERIPADGKRGEGSHRSLPVTVPFSVGGRAAFLARVVLSGHAESRRVSCFREKTSRSNPGI</sequence>
<evidence type="ECO:0000313" key="2">
    <source>
        <dbReference type="EMBL" id="OOH72163.1"/>
    </source>
</evidence>
<dbReference type="EMBL" id="MPOJ01000015">
    <property type="protein sequence ID" value="OOH72163.1"/>
    <property type="molecule type" value="Genomic_DNA"/>
</dbReference>
<feature type="region of interest" description="Disordered" evidence="1">
    <location>
        <begin position="1"/>
        <end position="24"/>
    </location>
</feature>
<dbReference type="Proteomes" id="UP000188586">
    <property type="component" value="Unassembled WGS sequence"/>
</dbReference>
<evidence type="ECO:0000256" key="1">
    <source>
        <dbReference type="SAM" id="MobiDB-lite"/>
    </source>
</evidence>